<reference evidence="1" key="1">
    <citation type="submission" date="2016-02" db="EMBL/GenBank/DDBJ databases">
        <title>Draft Genome Sequence of Sporotomaculum syntrophicum Strain FB, a Syntrophic Benzoate Degrader.</title>
        <authorList>
            <person name="Nobu M.K."/>
            <person name="Narihiro T."/>
            <person name="Qiu Y.-L."/>
            <person name="Ohashi A."/>
            <person name="Liu W.-T."/>
            <person name="Yuji S."/>
        </authorList>
    </citation>
    <scope>NUCLEOTIDE SEQUENCE</scope>
    <source>
        <strain evidence="1">FB</strain>
    </source>
</reference>
<sequence>MGKSALSNIIPVLLETQYCVSGYLKDQLTSGETQLGYRVYDENFRCIQSHQLGPRVTSGYWDFVQRFIQTSNDARYVRLEFRNSEENGSIGGTAWLDKVGFDRAWPLISEITDSLGRTVTFTYTDSLY</sequence>
<dbReference type="RefSeq" id="WP_161822957.1">
    <property type="nucleotide sequence ID" value="NZ_LSRS01000006.1"/>
</dbReference>
<evidence type="ECO:0000313" key="1">
    <source>
        <dbReference type="EMBL" id="KAF1084280.1"/>
    </source>
</evidence>
<proteinExistence type="predicted"/>
<dbReference type="Gene3D" id="2.60.120.260">
    <property type="entry name" value="Galactose-binding domain-like"/>
    <property type="match status" value="1"/>
</dbReference>
<organism evidence="1 2">
    <name type="scientific">Sporotomaculum syntrophicum</name>
    <dbReference type="NCBI Taxonomy" id="182264"/>
    <lineage>
        <taxon>Bacteria</taxon>
        <taxon>Bacillati</taxon>
        <taxon>Bacillota</taxon>
        <taxon>Clostridia</taxon>
        <taxon>Eubacteriales</taxon>
        <taxon>Desulfallaceae</taxon>
        <taxon>Sporotomaculum</taxon>
    </lineage>
</organism>
<accession>A0A9D3AVL4</accession>
<name>A0A9D3AVL4_9FIRM</name>
<dbReference type="Proteomes" id="UP000798488">
    <property type="component" value="Unassembled WGS sequence"/>
</dbReference>
<dbReference type="OrthoDB" id="9762913at2"/>
<evidence type="ECO:0000313" key="2">
    <source>
        <dbReference type="Proteomes" id="UP000798488"/>
    </source>
</evidence>
<keyword evidence="2" id="KW-1185">Reference proteome</keyword>
<dbReference type="EMBL" id="LSRS01000006">
    <property type="protein sequence ID" value="KAF1084280.1"/>
    <property type="molecule type" value="Genomic_DNA"/>
</dbReference>
<gene>
    <name evidence="1" type="ORF">SPSYN_02684</name>
</gene>
<dbReference type="AlphaFoldDB" id="A0A9D3AVL4"/>
<comment type="caution">
    <text evidence="1">The sequence shown here is derived from an EMBL/GenBank/DDBJ whole genome shotgun (WGS) entry which is preliminary data.</text>
</comment>
<protein>
    <submittedName>
        <fullName evidence="1">Uncharacterized protein</fullName>
    </submittedName>
</protein>